<gene>
    <name evidence="2" type="ORF">CTI12_AA094880</name>
</gene>
<feature type="compositionally biased region" description="Basic residues" evidence="1">
    <location>
        <begin position="94"/>
        <end position="105"/>
    </location>
</feature>
<accession>A0A2U1PYZ4</accession>
<feature type="region of interest" description="Disordered" evidence="1">
    <location>
        <begin position="90"/>
        <end position="121"/>
    </location>
</feature>
<feature type="compositionally biased region" description="Polar residues" evidence="1">
    <location>
        <begin position="112"/>
        <end position="121"/>
    </location>
</feature>
<dbReference type="PANTHER" id="PTHR34956">
    <property type="entry name" value="OS05G0397300 PROTEIN"/>
    <property type="match status" value="1"/>
</dbReference>
<comment type="caution">
    <text evidence="2">The sequence shown here is derived from an EMBL/GenBank/DDBJ whole genome shotgun (WGS) entry which is preliminary data.</text>
</comment>
<organism evidence="2 3">
    <name type="scientific">Artemisia annua</name>
    <name type="common">Sweet wormwood</name>
    <dbReference type="NCBI Taxonomy" id="35608"/>
    <lineage>
        <taxon>Eukaryota</taxon>
        <taxon>Viridiplantae</taxon>
        <taxon>Streptophyta</taxon>
        <taxon>Embryophyta</taxon>
        <taxon>Tracheophyta</taxon>
        <taxon>Spermatophyta</taxon>
        <taxon>Magnoliopsida</taxon>
        <taxon>eudicotyledons</taxon>
        <taxon>Gunneridae</taxon>
        <taxon>Pentapetalae</taxon>
        <taxon>asterids</taxon>
        <taxon>campanulids</taxon>
        <taxon>Asterales</taxon>
        <taxon>Asteraceae</taxon>
        <taxon>Asteroideae</taxon>
        <taxon>Anthemideae</taxon>
        <taxon>Artemisiinae</taxon>
        <taxon>Artemisia</taxon>
    </lineage>
</organism>
<protein>
    <submittedName>
        <fullName evidence="2">Uncharacterized protein</fullName>
    </submittedName>
</protein>
<dbReference type="Proteomes" id="UP000245207">
    <property type="component" value="Unassembled WGS sequence"/>
</dbReference>
<evidence type="ECO:0000313" key="3">
    <source>
        <dbReference type="Proteomes" id="UP000245207"/>
    </source>
</evidence>
<sequence>MNMESFSIEDTMFYDELTRQILLIMDEDDDQTHIMRHVNHVSRLRRKSVVSGGNYFSWSESGRSVEVPSWMERLWAHNGSGTGVFIPRVVAPIKPKRRRNNKPKRNNNNNNGGRTRSSLGY</sequence>
<name>A0A2U1PYZ4_ARTAN</name>
<keyword evidence="3" id="KW-1185">Reference proteome</keyword>
<proteinExistence type="predicted"/>
<evidence type="ECO:0000313" key="2">
    <source>
        <dbReference type="EMBL" id="PWA91001.1"/>
    </source>
</evidence>
<reference evidence="2 3" key="1">
    <citation type="journal article" date="2018" name="Mol. Plant">
        <title>The genome of Artemisia annua provides insight into the evolution of Asteraceae family and artemisinin biosynthesis.</title>
        <authorList>
            <person name="Shen Q."/>
            <person name="Zhang L."/>
            <person name="Liao Z."/>
            <person name="Wang S."/>
            <person name="Yan T."/>
            <person name="Shi P."/>
            <person name="Liu M."/>
            <person name="Fu X."/>
            <person name="Pan Q."/>
            <person name="Wang Y."/>
            <person name="Lv Z."/>
            <person name="Lu X."/>
            <person name="Zhang F."/>
            <person name="Jiang W."/>
            <person name="Ma Y."/>
            <person name="Chen M."/>
            <person name="Hao X."/>
            <person name="Li L."/>
            <person name="Tang Y."/>
            <person name="Lv G."/>
            <person name="Zhou Y."/>
            <person name="Sun X."/>
            <person name="Brodelius P.E."/>
            <person name="Rose J.K.C."/>
            <person name="Tang K."/>
        </authorList>
    </citation>
    <scope>NUCLEOTIDE SEQUENCE [LARGE SCALE GENOMIC DNA]</scope>
    <source>
        <strain evidence="3">cv. Huhao1</strain>
        <tissue evidence="2">Leaf</tissue>
    </source>
</reference>
<dbReference type="PANTHER" id="PTHR34956:SF1">
    <property type="entry name" value="DUF4005 DOMAIN-CONTAINING PROTEIN"/>
    <property type="match status" value="1"/>
</dbReference>
<evidence type="ECO:0000256" key="1">
    <source>
        <dbReference type="SAM" id="MobiDB-lite"/>
    </source>
</evidence>
<dbReference type="AlphaFoldDB" id="A0A2U1PYZ4"/>
<dbReference type="OrthoDB" id="1649181at2759"/>
<dbReference type="EMBL" id="PKPP01000582">
    <property type="protein sequence ID" value="PWA91001.1"/>
    <property type="molecule type" value="Genomic_DNA"/>
</dbReference>